<evidence type="ECO:0000313" key="2">
    <source>
        <dbReference type="Proteomes" id="UP001056120"/>
    </source>
</evidence>
<gene>
    <name evidence="1" type="ORF">L1987_12697</name>
</gene>
<dbReference type="Proteomes" id="UP001056120">
    <property type="component" value="Linkage Group LG04"/>
</dbReference>
<proteinExistence type="predicted"/>
<sequence>MYNVNLSFHYNCNGFPSFATEMPCLERSEGKSCVHVMNVSTEETDWDEYSCDHEVVTTVIREHINMFPNLSTQLGEINGRGWMIARTARIPEAGVVRRGSYVFAPTARPPWVPSF</sequence>
<evidence type="ECO:0000313" key="1">
    <source>
        <dbReference type="EMBL" id="KAI3818876.1"/>
    </source>
</evidence>
<accession>A0ACB9JGN8</accession>
<name>A0ACB9JGN8_9ASTR</name>
<reference evidence="1 2" key="2">
    <citation type="journal article" date="2022" name="Mol. Ecol. Resour.">
        <title>The genomes of chicory, endive, great burdock and yacon provide insights into Asteraceae paleo-polyploidization history and plant inulin production.</title>
        <authorList>
            <person name="Fan W."/>
            <person name="Wang S."/>
            <person name="Wang H."/>
            <person name="Wang A."/>
            <person name="Jiang F."/>
            <person name="Liu H."/>
            <person name="Zhao H."/>
            <person name="Xu D."/>
            <person name="Zhang Y."/>
        </authorList>
    </citation>
    <scope>NUCLEOTIDE SEQUENCE [LARGE SCALE GENOMIC DNA]</scope>
    <source>
        <strain evidence="2">cv. Yunnan</strain>
        <tissue evidence="1">Leaves</tissue>
    </source>
</reference>
<protein>
    <submittedName>
        <fullName evidence="1">Uncharacterized protein</fullName>
    </submittedName>
</protein>
<dbReference type="EMBL" id="CM042021">
    <property type="protein sequence ID" value="KAI3818876.1"/>
    <property type="molecule type" value="Genomic_DNA"/>
</dbReference>
<organism evidence="1 2">
    <name type="scientific">Smallanthus sonchifolius</name>
    <dbReference type="NCBI Taxonomy" id="185202"/>
    <lineage>
        <taxon>Eukaryota</taxon>
        <taxon>Viridiplantae</taxon>
        <taxon>Streptophyta</taxon>
        <taxon>Embryophyta</taxon>
        <taxon>Tracheophyta</taxon>
        <taxon>Spermatophyta</taxon>
        <taxon>Magnoliopsida</taxon>
        <taxon>eudicotyledons</taxon>
        <taxon>Gunneridae</taxon>
        <taxon>Pentapetalae</taxon>
        <taxon>asterids</taxon>
        <taxon>campanulids</taxon>
        <taxon>Asterales</taxon>
        <taxon>Asteraceae</taxon>
        <taxon>Asteroideae</taxon>
        <taxon>Heliantheae alliance</taxon>
        <taxon>Millerieae</taxon>
        <taxon>Smallanthus</taxon>
    </lineage>
</organism>
<reference evidence="2" key="1">
    <citation type="journal article" date="2022" name="Mol. Ecol. Resour.">
        <title>The genomes of chicory, endive, great burdock and yacon provide insights into Asteraceae palaeo-polyploidization history and plant inulin production.</title>
        <authorList>
            <person name="Fan W."/>
            <person name="Wang S."/>
            <person name="Wang H."/>
            <person name="Wang A."/>
            <person name="Jiang F."/>
            <person name="Liu H."/>
            <person name="Zhao H."/>
            <person name="Xu D."/>
            <person name="Zhang Y."/>
        </authorList>
    </citation>
    <scope>NUCLEOTIDE SEQUENCE [LARGE SCALE GENOMIC DNA]</scope>
    <source>
        <strain evidence="2">cv. Yunnan</strain>
    </source>
</reference>
<comment type="caution">
    <text evidence="1">The sequence shown here is derived from an EMBL/GenBank/DDBJ whole genome shotgun (WGS) entry which is preliminary data.</text>
</comment>
<keyword evidence="2" id="KW-1185">Reference proteome</keyword>